<keyword evidence="1" id="KW-1277">Toxin-antitoxin system</keyword>
<dbReference type="EMBL" id="HF563609">
    <property type="protein sequence ID" value="CDI40519.1"/>
    <property type="molecule type" value="Genomic_DNA"/>
</dbReference>
<dbReference type="Pfam" id="PF01934">
    <property type="entry name" value="HepT-like"/>
    <property type="match status" value="1"/>
</dbReference>
<dbReference type="GO" id="GO:0004540">
    <property type="term" value="F:RNA nuclease activity"/>
    <property type="evidence" value="ECO:0007669"/>
    <property type="project" value="InterPro"/>
</dbReference>
<dbReference type="PANTHER" id="PTHR33397:SF5">
    <property type="entry name" value="RNASE YUTE-RELATED"/>
    <property type="match status" value="1"/>
</dbReference>
<dbReference type="KEGG" id="tae:TepiRe1_0920"/>
<dbReference type="GO" id="GO:0110001">
    <property type="term" value="C:toxin-antitoxin complex"/>
    <property type="evidence" value="ECO:0007669"/>
    <property type="project" value="InterPro"/>
</dbReference>
<sequence length="81" mass="9477">MQNTIDTCSHIISDEGMEEPAVFSDMADILTKEKVIREDLKQPLKNMMGLRNIIAHQYGDIDFKIIYKIVKDDLKDIYRFL</sequence>
<keyword evidence="3" id="KW-0378">Hydrolase</keyword>
<dbReference type="Gene3D" id="1.20.120.580">
    <property type="entry name" value="bsu32300-like"/>
    <property type="match status" value="1"/>
</dbReference>
<dbReference type="OrthoDB" id="9796612at2"/>
<dbReference type="NCBIfam" id="NF047751">
    <property type="entry name" value="HepT_toxin"/>
    <property type="match status" value="1"/>
</dbReference>
<evidence type="ECO:0000256" key="4">
    <source>
        <dbReference type="ARBA" id="ARBA00024207"/>
    </source>
</evidence>
<dbReference type="InterPro" id="IPR008201">
    <property type="entry name" value="HepT-like"/>
</dbReference>
<dbReference type="HOGENOM" id="CLU_142825_1_1_9"/>
<evidence type="ECO:0000256" key="1">
    <source>
        <dbReference type="ARBA" id="ARBA00022649"/>
    </source>
</evidence>
<dbReference type="InterPro" id="IPR037038">
    <property type="entry name" value="HepT-like_sf"/>
</dbReference>
<dbReference type="GO" id="GO:0016787">
    <property type="term" value="F:hydrolase activity"/>
    <property type="evidence" value="ECO:0007669"/>
    <property type="project" value="UniProtKB-KW"/>
</dbReference>
<evidence type="ECO:0000256" key="3">
    <source>
        <dbReference type="ARBA" id="ARBA00022801"/>
    </source>
</evidence>
<name>U4QIV1_TEPAE</name>
<comment type="similarity">
    <text evidence="4">Belongs to the HepT RNase toxin family.</text>
</comment>
<evidence type="ECO:0000256" key="2">
    <source>
        <dbReference type="ARBA" id="ARBA00022722"/>
    </source>
</evidence>
<evidence type="ECO:0008006" key="7">
    <source>
        <dbReference type="Google" id="ProtNLM"/>
    </source>
</evidence>
<protein>
    <recommendedName>
        <fullName evidence="7">DUF86 domain-containing protein</fullName>
    </recommendedName>
</protein>
<dbReference type="AlphaFoldDB" id="U4QIV1"/>
<reference evidence="6" key="1">
    <citation type="journal article" date="2013" name="Genome Announc.">
        <title>First genome sequence of a syntrophic acetate-oxidizing bacterium, Tepidanaerobacter acetatoxydans strain Re1.</title>
        <authorList>
            <person name="Manzoor S."/>
            <person name="Bongcam-Rudloff E."/>
            <person name="Schnurer A."/>
            <person name="Muller B."/>
        </authorList>
    </citation>
    <scope>NUCLEOTIDE SEQUENCE [LARGE SCALE GENOMIC DNA]</scope>
    <source>
        <strain evidence="6">Re1</strain>
    </source>
</reference>
<evidence type="ECO:0000313" key="5">
    <source>
        <dbReference type="EMBL" id="CDI40519.1"/>
    </source>
</evidence>
<proteinExistence type="inferred from homology"/>
<dbReference type="Proteomes" id="UP000010802">
    <property type="component" value="Chromosome"/>
</dbReference>
<keyword evidence="2" id="KW-0540">Nuclease</keyword>
<dbReference type="InterPro" id="IPR052379">
    <property type="entry name" value="Type_VII_TA_RNase"/>
</dbReference>
<evidence type="ECO:0000313" key="6">
    <source>
        <dbReference type="Proteomes" id="UP000010802"/>
    </source>
</evidence>
<dbReference type="PANTHER" id="PTHR33397">
    <property type="entry name" value="UPF0331 PROTEIN YUTE"/>
    <property type="match status" value="1"/>
</dbReference>
<keyword evidence="6" id="KW-1185">Reference proteome</keyword>
<dbReference type="eggNOG" id="COG2445">
    <property type="taxonomic scope" value="Bacteria"/>
</dbReference>
<accession>U4QIV1</accession>
<organism evidence="5 6">
    <name type="scientific">Tepidanaerobacter acetatoxydans (strain DSM 21804 / JCM 16047 / Re1)</name>
    <dbReference type="NCBI Taxonomy" id="1209989"/>
    <lineage>
        <taxon>Bacteria</taxon>
        <taxon>Bacillati</taxon>
        <taxon>Bacillota</taxon>
        <taxon>Clostridia</taxon>
        <taxon>Thermosediminibacterales</taxon>
        <taxon>Tepidanaerobacteraceae</taxon>
        <taxon>Tepidanaerobacter</taxon>
    </lineage>
</organism>
<gene>
    <name evidence="5" type="ordered locus">TEPIRE1_0920</name>
</gene>